<name>A0ABY8G1J3_9ACTO</name>
<accession>A0ABY8G1J3</accession>
<dbReference type="Proteomes" id="UP001215216">
    <property type="component" value="Chromosome"/>
</dbReference>
<dbReference type="EMBL" id="CP121208">
    <property type="protein sequence ID" value="WFM83351.1"/>
    <property type="molecule type" value="Genomic_DNA"/>
</dbReference>
<reference evidence="2 3" key="1">
    <citation type="submission" date="2023-03" db="EMBL/GenBank/DDBJ databases">
        <title>Complete genome of Arcanobacterium canis strain DSM 25104 isolated in 2010 from a canine otitis externa in Germany.</title>
        <authorList>
            <person name="Borowiak M."/>
            <person name="Kreitlow A."/>
            <person name="Malorny B."/>
            <person name="Laemmler C."/>
            <person name="Prenger-Berninghoff E."/>
            <person name="Ploetz M."/>
            <person name="Abdulmawjood A."/>
        </authorList>
    </citation>
    <scope>NUCLEOTIDE SEQUENCE [LARGE SCALE GENOMIC DNA]</scope>
    <source>
        <strain evidence="2 3">DSM 25104</strain>
    </source>
</reference>
<feature type="region of interest" description="Disordered" evidence="1">
    <location>
        <begin position="74"/>
        <end position="101"/>
    </location>
</feature>
<protein>
    <submittedName>
        <fullName evidence="2">Uncharacterized protein</fullName>
    </submittedName>
</protein>
<evidence type="ECO:0000313" key="2">
    <source>
        <dbReference type="EMBL" id="WFM83351.1"/>
    </source>
</evidence>
<gene>
    <name evidence="2" type="ORF">P7079_08180</name>
</gene>
<dbReference type="RefSeq" id="WP_278012746.1">
    <property type="nucleotide sequence ID" value="NZ_CP121208.1"/>
</dbReference>
<proteinExistence type="predicted"/>
<sequence>MEFMQWALDIATRHPALKGALVSSHGQWLDVLLADGRAFRFRPSAMIRPDADESVREALLGRLIDIGISQAKEPEVAEEELDRSSHESDTSSASGTSLGFGASRGHLAHPSTFADSATPASADELDEITQSTPIVPIVRAADYFINPSTQADPLVHVPLTDFIAVGLAYDLPKSVHPVYYSGLEDDHRPIGEILAESVLSLRHLSDTHNHTVEIAVTEVMGAQVLAFMSPMNYEVSWFSDLDMMQEVAERLSTERPGDVQLFVPASRTKFYIVFADDPNLAAFFQLLFDQRESPDSLYPLPHTVAADGWREWVPFPGSQVADVLADLRGYFRARIYAGQVRAMRAWGELGELVDFRVRTLRGGSTVSEAVWDAHSGPGSLPHTDYITFVRERGPMPWDETPEVHVSVPTHVVRDLWPEGLHSVDNVWPARWEKTSFPPDDVLKAMADAAGKSAF</sequence>
<evidence type="ECO:0000313" key="3">
    <source>
        <dbReference type="Proteomes" id="UP001215216"/>
    </source>
</evidence>
<organism evidence="2 3">
    <name type="scientific">Arcanobacterium canis</name>
    <dbReference type="NCBI Taxonomy" id="999183"/>
    <lineage>
        <taxon>Bacteria</taxon>
        <taxon>Bacillati</taxon>
        <taxon>Actinomycetota</taxon>
        <taxon>Actinomycetes</taxon>
        <taxon>Actinomycetales</taxon>
        <taxon>Actinomycetaceae</taxon>
        <taxon>Arcanobacterium</taxon>
    </lineage>
</organism>
<evidence type="ECO:0000256" key="1">
    <source>
        <dbReference type="SAM" id="MobiDB-lite"/>
    </source>
</evidence>
<keyword evidence="3" id="KW-1185">Reference proteome</keyword>